<evidence type="ECO:0000256" key="4">
    <source>
        <dbReference type="ARBA" id="ARBA00023242"/>
    </source>
</evidence>
<dbReference type="EMBL" id="UFQS01001695">
    <property type="protein sequence ID" value="SSX11889.1"/>
    <property type="molecule type" value="Genomic_DNA"/>
</dbReference>
<dbReference type="GO" id="GO:0003688">
    <property type="term" value="F:DNA replication origin binding"/>
    <property type="evidence" value="ECO:0007669"/>
    <property type="project" value="TreeGrafter"/>
</dbReference>
<dbReference type="InterPro" id="IPR003874">
    <property type="entry name" value="CDC45"/>
</dbReference>
<dbReference type="VEuPathDB" id="VectorBase:CSON003648"/>
<accession>A0A336L5R6</accession>
<dbReference type="EMBL" id="UFQT01001695">
    <property type="protein sequence ID" value="SSX31451.1"/>
    <property type="molecule type" value="Genomic_DNA"/>
</dbReference>
<feature type="compositionally biased region" description="Acidic residues" evidence="6">
    <location>
        <begin position="137"/>
        <end position="149"/>
    </location>
</feature>
<dbReference type="GO" id="GO:0000727">
    <property type="term" value="P:double-strand break repair via break-induced replication"/>
    <property type="evidence" value="ECO:0007669"/>
    <property type="project" value="TreeGrafter"/>
</dbReference>
<sequence length="556" mass="63908">MFIENFRDDFYNLLIGKRILLIVNYDLDAICASKILLSLFKFDNMLYSLIPVMGMSGMIRAYNEHRNDVKSVLMINCGGGIDLVEVLQPDDDVVFYVCDSHRPYNICNIYSNGQVQLIGTPTDEDGIPEFEQIFQESDMESNSDTDGSDLSDHEGETRMERIERRAIKRREKRQWEAKRDEVMFQYTQYNYYGRSSALMIFELAWKLSKDSMDLLWWAIVGATEQLILGKIESTNYTLESDKIQGHCSRLMNRTGDQTLHTSVKILYENDLHLALYRHWTVIDSLRHSMYPACKLKLWTAKGDKRMNELLVEMGLPLVQARQSFSSMDLTLRKEFYKMLEGLTDKYGMPDIIYGSFTLQYGYRNRFAAADYVFSMIALLESITKEKSPEQCFLETMDSLNRTSKSLLEDGINKSKQMLSVIMKQVQSCLDMHLVKSAGPFLYYILQEENAYFSCPYGITMLAKFVLRAHVAVSKNRRAIHLPLVLSSVIDAEQGHCLMVGVTPVSLDARNLFGRAFEEAANKCRITISQDSFEQSIIQIKQSDQTKFLDALTVVLS</sequence>
<dbReference type="GO" id="GO:0031261">
    <property type="term" value="C:DNA replication preinitiation complex"/>
    <property type="evidence" value="ECO:0007669"/>
    <property type="project" value="TreeGrafter"/>
</dbReference>
<evidence type="ECO:0000256" key="1">
    <source>
        <dbReference type="ARBA" id="ARBA00004123"/>
    </source>
</evidence>
<feature type="region of interest" description="Disordered" evidence="6">
    <location>
        <begin position="135"/>
        <end position="158"/>
    </location>
</feature>
<name>A0A336L5R6_CULSO</name>
<keyword evidence="3" id="KW-0235">DNA replication</keyword>
<dbReference type="PANTHER" id="PTHR10507">
    <property type="entry name" value="CDC45-RELATED PROTEIN"/>
    <property type="match status" value="1"/>
</dbReference>
<evidence type="ECO:0000313" key="8">
    <source>
        <dbReference type="EMBL" id="SSX31451.1"/>
    </source>
</evidence>
<dbReference type="Pfam" id="PF02724">
    <property type="entry name" value="CDC45"/>
    <property type="match status" value="1"/>
</dbReference>
<dbReference type="AlphaFoldDB" id="A0A336L5R6"/>
<protein>
    <submittedName>
        <fullName evidence="7">CSON003648 protein</fullName>
    </submittedName>
</protein>
<keyword evidence="4" id="KW-0539">Nucleus</keyword>
<reference evidence="7" key="1">
    <citation type="submission" date="2018-04" db="EMBL/GenBank/DDBJ databases">
        <authorList>
            <person name="Go L.Y."/>
            <person name="Mitchell J.A."/>
        </authorList>
    </citation>
    <scope>NUCLEOTIDE SEQUENCE</scope>
    <source>
        <tissue evidence="7">Whole organism</tissue>
    </source>
</reference>
<dbReference type="GO" id="GO:0003682">
    <property type="term" value="F:chromatin binding"/>
    <property type="evidence" value="ECO:0007669"/>
    <property type="project" value="TreeGrafter"/>
</dbReference>
<dbReference type="OMA" id="EDCFMEA"/>
<dbReference type="GO" id="GO:1902977">
    <property type="term" value="P:mitotic DNA replication preinitiation complex assembly"/>
    <property type="evidence" value="ECO:0007669"/>
    <property type="project" value="TreeGrafter"/>
</dbReference>
<proteinExistence type="inferred from homology"/>
<evidence type="ECO:0000256" key="3">
    <source>
        <dbReference type="ARBA" id="ARBA00022705"/>
    </source>
</evidence>
<comment type="similarity">
    <text evidence="2">Belongs to the CDC45 family.</text>
</comment>
<comment type="subcellular location">
    <subcellularLocation>
        <location evidence="1">Nucleus</location>
    </subcellularLocation>
</comment>
<evidence type="ECO:0000256" key="6">
    <source>
        <dbReference type="SAM" id="MobiDB-lite"/>
    </source>
</evidence>
<organism evidence="7">
    <name type="scientific">Culicoides sonorensis</name>
    <name type="common">Biting midge</name>
    <dbReference type="NCBI Taxonomy" id="179676"/>
    <lineage>
        <taxon>Eukaryota</taxon>
        <taxon>Metazoa</taxon>
        <taxon>Ecdysozoa</taxon>
        <taxon>Arthropoda</taxon>
        <taxon>Hexapoda</taxon>
        <taxon>Insecta</taxon>
        <taxon>Pterygota</taxon>
        <taxon>Neoptera</taxon>
        <taxon>Endopterygota</taxon>
        <taxon>Diptera</taxon>
        <taxon>Nematocera</taxon>
        <taxon>Chironomoidea</taxon>
        <taxon>Ceratopogonidae</taxon>
        <taxon>Ceratopogoninae</taxon>
        <taxon>Culicoides</taxon>
        <taxon>Monoculicoides</taxon>
    </lineage>
</organism>
<evidence type="ECO:0000256" key="5">
    <source>
        <dbReference type="ARBA" id="ARBA00023306"/>
    </source>
</evidence>
<evidence type="ECO:0000313" key="7">
    <source>
        <dbReference type="EMBL" id="SSX11889.1"/>
    </source>
</evidence>
<dbReference type="PANTHER" id="PTHR10507:SF0">
    <property type="entry name" value="CELL DIVISION CONTROL PROTEIN 45 HOMOLOG"/>
    <property type="match status" value="1"/>
</dbReference>
<keyword evidence="5" id="KW-0131">Cell cycle</keyword>
<dbReference type="GO" id="GO:0003697">
    <property type="term" value="F:single-stranded DNA binding"/>
    <property type="evidence" value="ECO:0007669"/>
    <property type="project" value="TreeGrafter"/>
</dbReference>
<reference evidence="8" key="2">
    <citation type="submission" date="2018-07" db="EMBL/GenBank/DDBJ databases">
        <authorList>
            <person name="Quirk P.G."/>
            <person name="Krulwich T.A."/>
        </authorList>
    </citation>
    <scope>NUCLEOTIDE SEQUENCE</scope>
</reference>
<gene>
    <name evidence="7" type="primary">CSON003648</name>
</gene>
<evidence type="ECO:0000256" key="2">
    <source>
        <dbReference type="ARBA" id="ARBA00010727"/>
    </source>
</evidence>
<dbReference type="GO" id="GO:0006270">
    <property type="term" value="P:DNA replication initiation"/>
    <property type="evidence" value="ECO:0007669"/>
    <property type="project" value="InterPro"/>
</dbReference>